<protein>
    <recommendedName>
        <fullName evidence="9">Manganese transport system membrane protein MntC</fullName>
    </recommendedName>
</protein>
<dbReference type="SUPFAM" id="SSF81345">
    <property type="entry name" value="ABC transporter involved in vitamin B12 uptake, BtuC"/>
    <property type="match status" value="1"/>
</dbReference>
<evidence type="ECO:0000256" key="1">
    <source>
        <dbReference type="ARBA" id="ARBA00004651"/>
    </source>
</evidence>
<evidence type="ECO:0000256" key="11">
    <source>
        <dbReference type="SAM" id="Phobius"/>
    </source>
</evidence>
<evidence type="ECO:0000256" key="8">
    <source>
        <dbReference type="ARBA" id="ARBA00057828"/>
    </source>
</evidence>
<feature type="transmembrane region" description="Helical" evidence="11">
    <location>
        <begin position="12"/>
        <end position="33"/>
    </location>
</feature>
<feature type="transmembrane region" description="Helical" evidence="11">
    <location>
        <begin position="180"/>
        <end position="198"/>
    </location>
</feature>
<dbReference type="Pfam" id="PF00950">
    <property type="entry name" value="ABC-3"/>
    <property type="match status" value="1"/>
</dbReference>
<evidence type="ECO:0000256" key="7">
    <source>
        <dbReference type="ARBA" id="ARBA00023136"/>
    </source>
</evidence>
<evidence type="ECO:0000313" key="13">
    <source>
        <dbReference type="Proteomes" id="UP001238450"/>
    </source>
</evidence>
<gene>
    <name evidence="12" type="ORF">J2Z48_001699</name>
</gene>
<dbReference type="Proteomes" id="UP001238450">
    <property type="component" value="Unassembled WGS sequence"/>
</dbReference>
<keyword evidence="13" id="KW-1185">Reference proteome</keyword>
<evidence type="ECO:0000256" key="4">
    <source>
        <dbReference type="ARBA" id="ARBA00022475"/>
    </source>
</evidence>
<feature type="transmembrane region" description="Helical" evidence="11">
    <location>
        <begin position="64"/>
        <end position="83"/>
    </location>
</feature>
<feature type="transmembrane region" description="Helical" evidence="11">
    <location>
        <begin position="255"/>
        <end position="274"/>
    </location>
</feature>
<evidence type="ECO:0000313" key="12">
    <source>
        <dbReference type="EMBL" id="MDQ0417526.1"/>
    </source>
</evidence>
<dbReference type="PANTHER" id="PTHR30477">
    <property type="entry name" value="ABC-TRANSPORTER METAL-BINDING PROTEIN"/>
    <property type="match status" value="1"/>
</dbReference>
<dbReference type="AlphaFoldDB" id="A0AAJ1TN08"/>
<accession>A0AAJ1TN08</accession>
<reference evidence="12 13" key="1">
    <citation type="submission" date="2023-07" db="EMBL/GenBank/DDBJ databases">
        <title>Genomic Encyclopedia of Type Strains, Phase IV (KMG-IV): sequencing the most valuable type-strain genomes for metagenomic binning, comparative biology and taxonomic classification.</title>
        <authorList>
            <person name="Goeker M."/>
        </authorList>
    </citation>
    <scope>NUCLEOTIDE SEQUENCE [LARGE SCALE GENOMIC DNA]</scope>
    <source>
        <strain evidence="12 13">DSM 46876</strain>
    </source>
</reference>
<dbReference type="GO" id="GO:0071281">
    <property type="term" value="P:cellular response to iron ion"/>
    <property type="evidence" value="ECO:0007669"/>
    <property type="project" value="UniProtKB-ARBA"/>
</dbReference>
<keyword evidence="3 10" id="KW-0813">Transport</keyword>
<comment type="subcellular location">
    <subcellularLocation>
        <location evidence="1 10">Cell membrane</location>
        <topology evidence="1 10">Multi-pass membrane protein</topology>
    </subcellularLocation>
</comment>
<organism evidence="12 13">
    <name type="scientific">Croceifilum oryzae</name>
    <dbReference type="NCBI Taxonomy" id="1553429"/>
    <lineage>
        <taxon>Bacteria</taxon>
        <taxon>Bacillati</taxon>
        <taxon>Bacillota</taxon>
        <taxon>Bacilli</taxon>
        <taxon>Bacillales</taxon>
        <taxon>Thermoactinomycetaceae</taxon>
        <taxon>Croceifilum</taxon>
    </lineage>
</organism>
<feature type="transmembrane region" description="Helical" evidence="11">
    <location>
        <begin position="228"/>
        <end position="249"/>
    </location>
</feature>
<evidence type="ECO:0000256" key="2">
    <source>
        <dbReference type="ARBA" id="ARBA00008034"/>
    </source>
</evidence>
<dbReference type="InterPro" id="IPR001626">
    <property type="entry name" value="ABC_TroCD"/>
</dbReference>
<feature type="transmembrane region" description="Helical" evidence="11">
    <location>
        <begin position="95"/>
        <end position="114"/>
    </location>
</feature>
<comment type="caution">
    <text evidence="12">The sequence shown here is derived from an EMBL/GenBank/DDBJ whole genome shotgun (WGS) entry which is preliminary data.</text>
</comment>
<evidence type="ECO:0000256" key="10">
    <source>
        <dbReference type="RuleBase" id="RU003943"/>
    </source>
</evidence>
<keyword evidence="5 10" id="KW-0812">Transmembrane</keyword>
<name>A0AAJ1TN08_9BACL</name>
<dbReference type="PANTHER" id="PTHR30477:SF3">
    <property type="entry name" value="METAL TRANSPORT SYSTEM MEMBRANE PROTEIN CT_069-RELATED"/>
    <property type="match status" value="1"/>
</dbReference>
<evidence type="ECO:0000256" key="5">
    <source>
        <dbReference type="ARBA" id="ARBA00022692"/>
    </source>
</evidence>
<keyword evidence="4" id="KW-1003">Cell membrane</keyword>
<dbReference type="GO" id="GO:0043190">
    <property type="term" value="C:ATP-binding cassette (ABC) transporter complex"/>
    <property type="evidence" value="ECO:0007669"/>
    <property type="project" value="InterPro"/>
</dbReference>
<proteinExistence type="inferred from homology"/>
<evidence type="ECO:0000256" key="6">
    <source>
        <dbReference type="ARBA" id="ARBA00022989"/>
    </source>
</evidence>
<dbReference type="RefSeq" id="WP_307252607.1">
    <property type="nucleotide sequence ID" value="NZ_JAUSUV010000006.1"/>
</dbReference>
<dbReference type="EMBL" id="JAUSUV010000006">
    <property type="protein sequence ID" value="MDQ0417526.1"/>
    <property type="molecule type" value="Genomic_DNA"/>
</dbReference>
<dbReference type="Gene3D" id="1.10.3470.10">
    <property type="entry name" value="ABC transporter involved in vitamin B12 uptake, BtuC"/>
    <property type="match status" value="1"/>
</dbReference>
<evidence type="ECO:0000256" key="9">
    <source>
        <dbReference type="ARBA" id="ARBA00073179"/>
    </source>
</evidence>
<keyword evidence="6 11" id="KW-1133">Transmembrane helix</keyword>
<dbReference type="InterPro" id="IPR037294">
    <property type="entry name" value="ABC_BtuC-like"/>
</dbReference>
<dbReference type="FunFam" id="1.10.3470.10:FF:000003">
    <property type="entry name" value="Iron ABC transporter permease SitD"/>
    <property type="match status" value="1"/>
</dbReference>
<feature type="transmembrane region" description="Helical" evidence="11">
    <location>
        <begin position="134"/>
        <end position="159"/>
    </location>
</feature>
<comment type="function">
    <text evidence="8">This protein is probably a component of a manganese permease, a binding protein-dependent, ATP-driven transport system.</text>
</comment>
<evidence type="ECO:0000256" key="3">
    <source>
        <dbReference type="ARBA" id="ARBA00022448"/>
    </source>
</evidence>
<feature type="transmembrane region" description="Helical" evidence="11">
    <location>
        <begin position="40"/>
        <end position="58"/>
    </location>
</feature>
<keyword evidence="7 11" id="KW-0472">Membrane</keyword>
<dbReference type="GO" id="GO:0010043">
    <property type="term" value="P:response to zinc ion"/>
    <property type="evidence" value="ECO:0007669"/>
    <property type="project" value="TreeGrafter"/>
</dbReference>
<dbReference type="CDD" id="cd06550">
    <property type="entry name" value="TM_ABC_iron-siderophores_like"/>
    <property type="match status" value="1"/>
</dbReference>
<dbReference type="GO" id="GO:0055085">
    <property type="term" value="P:transmembrane transport"/>
    <property type="evidence" value="ECO:0007669"/>
    <property type="project" value="InterPro"/>
</dbReference>
<sequence>MLELFRDANALWVLAGTTLLGISSGVLGSFAFLRKRGLMGDVLAHSALPGICLAFLFTGSKNPLWLLIGATFTGLLASLFLSWITRFSKIKEDTALGLVLSTFFGVGIVLLTQIQHSDFGNQAGLDKFLFGQSASLVGTDVAIMGSISFVLILLASIFFKELKLLCFDANYGKSLGFPMVGLDFFLMLLLVVAVVIGLQAAGVVLMASLLITPASTARYWTERLDHMIIISACIGALSGLVGTILSSVATKLSTGPLIVLAVTLLFFISMLCAPKRGLIAKSLRLIQTRAKVRQEQIYVAWNQLGSKTITLSALSQQSHLSTTQVHRWIKQKKRTGQVVENSQGTFTLSDASWKEASDTALLGLYMEMWHMYEDIETDCSIQDIEQLSDLPESLRVQLQSYLQKHISEEDRAKAYHSTRRAGM</sequence>
<comment type="similarity">
    <text evidence="2 10">Belongs to the ABC-3 integral membrane protein family.</text>
</comment>